<protein>
    <recommendedName>
        <fullName evidence="3">Succinylglutamate desuccinylase</fullName>
    </recommendedName>
</protein>
<evidence type="ECO:0000313" key="1">
    <source>
        <dbReference type="EMBL" id="AEE27133.1"/>
    </source>
</evidence>
<proteinExistence type="predicted"/>
<dbReference type="EMBL" id="CP002558">
    <property type="protein sequence ID" value="AEE27133.1"/>
    <property type="molecule type" value="Genomic_DNA"/>
</dbReference>
<evidence type="ECO:0008006" key="3">
    <source>
        <dbReference type="Google" id="ProtNLM"/>
    </source>
</evidence>
<dbReference type="Proteomes" id="UP000008303">
    <property type="component" value="Chromosome"/>
</dbReference>
<dbReference type="KEGG" id="fcn:FN3523_1830"/>
<dbReference type="RefSeq" id="WP_014549103.1">
    <property type="nucleotide sequence ID" value="NC_017449.1"/>
</dbReference>
<name>F4BI39_9GAMM</name>
<organism evidence="1 2">
    <name type="scientific">Francisella hispaniensis</name>
    <dbReference type="NCBI Taxonomy" id="622488"/>
    <lineage>
        <taxon>Bacteria</taxon>
        <taxon>Pseudomonadati</taxon>
        <taxon>Pseudomonadota</taxon>
        <taxon>Gammaproteobacteria</taxon>
        <taxon>Thiotrichales</taxon>
        <taxon>Francisellaceae</taxon>
        <taxon>Francisella</taxon>
    </lineage>
</organism>
<gene>
    <name evidence="1" type="ordered locus">FN3523_1830</name>
</gene>
<dbReference type="eggNOG" id="ENOG502ZV50">
    <property type="taxonomic scope" value="Bacteria"/>
</dbReference>
<dbReference type="HOGENOM" id="CLU_093134_1_0_6"/>
<dbReference type="AlphaFoldDB" id="F4BI39"/>
<dbReference type="InterPro" id="IPR014955">
    <property type="entry name" value="DUF1826"/>
</dbReference>
<dbReference type="PATRIC" id="fig|676032.3.peg.1839"/>
<evidence type="ECO:0000313" key="2">
    <source>
        <dbReference type="Proteomes" id="UP000008303"/>
    </source>
</evidence>
<sequence>MNNLVKSSKSESKDKVILSDIYKDDVNIAIWQRNLSNELSISAKNYLDIDSSVSTLCTIIKSTNVNRLVSQQLPDFSFKNYLIDDIANIIDMFCYLFDLKQVGLRLATINKAMCPRFHIDHVPCRLITSYSSTATEWLYNQDVDRSLLGKVDNPFTDKEIQIQKPNIGDVALLKGESWIGNSGSGLVHRSPNIIDGKTRLLLTLDFA</sequence>
<dbReference type="Pfam" id="PF08856">
    <property type="entry name" value="DUF1826"/>
    <property type="match status" value="1"/>
</dbReference>
<reference evidence="2" key="1">
    <citation type="journal article" date="2011" name="Appl. Environ. Microbiol.">
        <title>Common ancestry and novel genetic traits of Francisella novicida-like isolates from North America and Australia as revealed by comparative genomic analyses.</title>
        <authorList>
            <person name="Siddaramappa S."/>
            <person name="Challacombe J.F."/>
            <person name="Petersen J.M."/>
            <person name="Pillai S."/>
            <person name="Hogg G."/>
            <person name="Kuske C.R."/>
        </authorList>
    </citation>
    <scope>NUCLEOTIDE SEQUENCE [LARGE SCALE GENOMIC DNA]</scope>
    <source>
        <strain evidence="2">3523</strain>
    </source>
</reference>
<accession>F4BI39</accession>